<sequence>MRPTDSTPAHARYDGVSAFRPADTGPPSAWPTSEVLTRRPGWPADPEVPKARTATDAPAWPAPRHRAELGLARVPRGPLSPRPAQSPPSFLREPIVGRNVPAPPPRHAEPDMADTVPIGRGARHSMGEPPDAESGAVAYALPEAPVTGLRKFDLGTVPASVTPPRSWRKAAWFAVSTSAAVALGLTVATTELMSRPVNDGALIDALPAYPTGPLTLAELPHEATTSDAQTTATPSRPSDRPGPGDATTPASQDSPPRDTVIGSTTGEESVVPTEPPSEGATTPPPTTPSEPTRRTVGLAAVTPTDPAKMGDRTQEYFELVTTDPAAAHAMTTGSMAREGADGIAARYDGVERIEVQEITIDRNEAITTSKVKVVHKDGTETVEHRQLTFTWGGDPKITGETTTE</sequence>
<evidence type="ECO:0000313" key="3">
    <source>
        <dbReference type="Proteomes" id="UP000520767"/>
    </source>
</evidence>
<evidence type="ECO:0000313" key="2">
    <source>
        <dbReference type="EMBL" id="MBB4912095.1"/>
    </source>
</evidence>
<dbReference type="EMBL" id="JACHJQ010000011">
    <property type="protein sequence ID" value="MBB4912095.1"/>
    <property type="molecule type" value="Genomic_DNA"/>
</dbReference>
<feature type="region of interest" description="Disordered" evidence="1">
    <location>
        <begin position="1"/>
        <end position="95"/>
    </location>
</feature>
<feature type="compositionally biased region" description="Polar residues" evidence="1">
    <location>
        <begin position="223"/>
        <end position="236"/>
    </location>
</feature>
<name>A0A7W7QEE3_9PSEU</name>
<dbReference type="AlphaFoldDB" id="A0A7W7QEE3"/>
<protein>
    <submittedName>
        <fullName evidence="2">Uncharacterized protein</fullName>
    </submittedName>
</protein>
<feature type="compositionally biased region" description="Low complexity" evidence="1">
    <location>
        <begin position="263"/>
        <end position="281"/>
    </location>
</feature>
<reference evidence="2 3" key="1">
    <citation type="submission" date="2020-08" db="EMBL/GenBank/DDBJ databases">
        <title>Genomic Encyclopedia of Type Strains, Phase III (KMG-III): the genomes of soil and plant-associated and newly described type strains.</title>
        <authorList>
            <person name="Whitman W."/>
        </authorList>
    </citation>
    <scope>NUCLEOTIDE SEQUENCE [LARGE SCALE GENOMIC DNA]</scope>
    <source>
        <strain evidence="2 3">CECT 8960</strain>
    </source>
</reference>
<evidence type="ECO:0000256" key="1">
    <source>
        <dbReference type="SAM" id="MobiDB-lite"/>
    </source>
</evidence>
<dbReference type="Proteomes" id="UP000520767">
    <property type="component" value="Unassembled WGS sequence"/>
</dbReference>
<proteinExistence type="predicted"/>
<organism evidence="2 3">
    <name type="scientific">Actinophytocola algeriensis</name>
    <dbReference type="NCBI Taxonomy" id="1768010"/>
    <lineage>
        <taxon>Bacteria</taxon>
        <taxon>Bacillati</taxon>
        <taxon>Actinomycetota</taxon>
        <taxon>Actinomycetes</taxon>
        <taxon>Pseudonocardiales</taxon>
        <taxon>Pseudonocardiaceae</taxon>
    </lineage>
</organism>
<dbReference type="RefSeq" id="WP_184816063.1">
    <property type="nucleotide sequence ID" value="NZ_JACHJQ010000011.1"/>
</dbReference>
<gene>
    <name evidence="2" type="ORF">FHR82_008366</name>
</gene>
<feature type="region of interest" description="Disordered" evidence="1">
    <location>
        <begin position="222"/>
        <end position="297"/>
    </location>
</feature>
<keyword evidence="3" id="KW-1185">Reference proteome</keyword>
<comment type="caution">
    <text evidence="2">The sequence shown here is derived from an EMBL/GenBank/DDBJ whole genome shotgun (WGS) entry which is preliminary data.</text>
</comment>
<accession>A0A7W7QEE3</accession>